<dbReference type="InterPro" id="IPR043128">
    <property type="entry name" value="Rev_trsase/Diguanyl_cyclase"/>
</dbReference>
<evidence type="ECO:0000256" key="1">
    <source>
        <dbReference type="SAM" id="MobiDB-lite"/>
    </source>
</evidence>
<dbReference type="AlphaFoldDB" id="A0A9W6XMQ8"/>
<dbReference type="Gene3D" id="3.10.10.10">
    <property type="entry name" value="HIV Type 1 Reverse Transcriptase, subunit A, domain 1"/>
    <property type="match status" value="1"/>
</dbReference>
<dbReference type="Proteomes" id="UP001165121">
    <property type="component" value="Unassembled WGS sequence"/>
</dbReference>
<dbReference type="PANTHER" id="PTHR33064">
    <property type="entry name" value="POL PROTEIN"/>
    <property type="match status" value="1"/>
</dbReference>
<gene>
    <name evidence="2" type="ORF">Pfra01_001325000</name>
</gene>
<feature type="region of interest" description="Disordered" evidence="1">
    <location>
        <begin position="26"/>
        <end position="71"/>
    </location>
</feature>
<feature type="compositionally biased region" description="Basic and acidic residues" evidence="1">
    <location>
        <begin position="95"/>
        <end position="110"/>
    </location>
</feature>
<sequence>MDFSIDDCDARIFRYYEDFNGIDPRIIKGDRKPQRTGTTRTAATPAAAPVSPPPSSTFGSKRATRSPRPPPVDGCLVFKGPHWLKDCLTATESQREDAKKKFREAKEHARAHSGPRLHGTQRPQGLYSPCLSNAVEAVMADGRVQLCDQEVLLDLELTTLAGQVSLHSVACLILEGAGDEFMLGRDVLKGLGIDVEQQLAQLAGPPLLDDEVDQFPVGHGIPEPQADPGCADSLTQLIDRAVANGLPSEHVDKLREIIEAHHDVWRESVGPDPPANVEPLRITLTADAVPYRSPPRKYAPLQAQFIRNYVKTLVASGLVRQNNASRWARAVVPVRKPGTQDQFRLTIDYRPVNSMTVPIAGTMPSAATTIDAFMNKKVFGRVDVTQGFWQNAPG</sequence>
<accession>A0A9W6XMQ8</accession>
<dbReference type="OrthoDB" id="121905at2759"/>
<evidence type="ECO:0000313" key="2">
    <source>
        <dbReference type="EMBL" id="GMF41587.1"/>
    </source>
</evidence>
<protein>
    <submittedName>
        <fullName evidence="2">Unnamed protein product</fullName>
    </submittedName>
</protein>
<dbReference type="SUPFAM" id="SSF56672">
    <property type="entry name" value="DNA/RNA polymerases"/>
    <property type="match status" value="1"/>
</dbReference>
<dbReference type="InterPro" id="IPR043502">
    <property type="entry name" value="DNA/RNA_pol_sf"/>
</dbReference>
<dbReference type="InterPro" id="IPR051320">
    <property type="entry name" value="Viral_Replic_Matur_Polypro"/>
</dbReference>
<dbReference type="PANTHER" id="PTHR33064:SF37">
    <property type="entry name" value="RIBONUCLEASE H"/>
    <property type="match status" value="1"/>
</dbReference>
<name>A0A9W6XMQ8_9STRA</name>
<dbReference type="EMBL" id="BSXT01001352">
    <property type="protein sequence ID" value="GMF41587.1"/>
    <property type="molecule type" value="Genomic_DNA"/>
</dbReference>
<organism evidence="2 3">
    <name type="scientific">Phytophthora fragariaefolia</name>
    <dbReference type="NCBI Taxonomy" id="1490495"/>
    <lineage>
        <taxon>Eukaryota</taxon>
        <taxon>Sar</taxon>
        <taxon>Stramenopiles</taxon>
        <taxon>Oomycota</taxon>
        <taxon>Peronosporomycetes</taxon>
        <taxon>Peronosporales</taxon>
        <taxon>Peronosporaceae</taxon>
        <taxon>Phytophthora</taxon>
    </lineage>
</organism>
<feature type="compositionally biased region" description="Low complexity" evidence="1">
    <location>
        <begin position="38"/>
        <end position="49"/>
    </location>
</feature>
<comment type="caution">
    <text evidence="2">The sequence shown here is derived from an EMBL/GenBank/DDBJ whole genome shotgun (WGS) entry which is preliminary data.</text>
</comment>
<keyword evidence="3" id="KW-1185">Reference proteome</keyword>
<evidence type="ECO:0000313" key="3">
    <source>
        <dbReference type="Proteomes" id="UP001165121"/>
    </source>
</evidence>
<reference evidence="2" key="1">
    <citation type="submission" date="2023-04" db="EMBL/GenBank/DDBJ databases">
        <title>Phytophthora fragariaefolia NBRC 109709.</title>
        <authorList>
            <person name="Ichikawa N."/>
            <person name="Sato H."/>
            <person name="Tonouchi N."/>
        </authorList>
    </citation>
    <scope>NUCLEOTIDE SEQUENCE</scope>
    <source>
        <strain evidence="2">NBRC 109709</strain>
    </source>
</reference>
<dbReference type="Gene3D" id="3.30.70.270">
    <property type="match status" value="1"/>
</dbReference>
<proteinExistence type="predicted"/>
<feature type="region of interest" description="Disordered" evidence="1">
    <location>
        <begin position="95"/>
        <end position="125"/>
    </location>
</feature>